<reference evidence="1 2" key="1">
    <citation type="journal article" date="2008" name="Biol. Direct">
        <title>Complete genome sequence of the extremely acidophilic methanotroph isolate V4, Methylacidiphilum infernorum, a representative of the bacterial phylum Verrucomicrobia.</title>
        <authorList>
            <person name="Hou S."/>
            <person name="Makarova K.S."/>
            <person name="Saw J.H."/>
            <person name="Senin P."/>
            <person name="Ly B.V."/>
            <person name="Zhou Z."/>
            <person name="Ren Y."/>
            <person name="Wang J."/>
            <person name="Galperin M.Y."/>
            <person name="Omelchenko M.V."/>
            <person name="Wolf Y.I."/>
            <person name="Yutin N."/>
            <person name="Koonin E.V."/>
            <person name="Stott M.B."/>
            <person name="Mountain B.W."/>
            <person name="Crowe M.A."/>
            <person name="Smirnova A.V."/>
            <person name="Dunfield P.F."/>
            <person name="Feng L."/>
            <person name="Wang L."/>
            <person name="Alam M."/>
        </authorList>
    </citation>
    <scope>NUCLEOTIDE SEQUENCE [LARGE SCALE GENOMIC DNA]</scope>
    <source>
        <strain evidence="2">Isolate V4</strain>
    </source>
</reference>
<name>B3DY30_METI4</name>
<organism evidence="1 2">
    <name type="scientific">Methylacidiphilum infernorum (isolate V4)</name>
    <name type="common">Methylokorus infernorum (strain V4)</name>
    <dbReference type="NCBI Taxonomy" id="481448"/>
    <lineage>
        <taxon>Bacteria</taxon>
        <taxon>Pseudomonadati</taxon>
        <taxon>Verrucomicrobiota</taxon>
        <taxon>Methylacidiphilae</taxon>
        <taxon>Methylacidiphilales</taxon>
        <taxon>Methylacidiphilaceae</taxon>
        <taxon>Methylacidiphilum (ex Ratnadevi et al. 2023)</taxon>
    </lineage>
</organism>
<dbReference type="AlphaFoldDB" id="B3DY30"/>
<dbReference type="HOGENOM" id="CLU_2356503_0_0_0"/>
<dbReference type="EMBL" id="CP000975">
    <property type="protein sequence ID" value="ACD83982.1"/>
    <property type="molecule type" value="Genomic_DNA"/>
</dbReference>
<accession>B3DY30</accession>
<dbReference type="KEGG" id="min:Minf_1928"/>
<dbReference type="Proteomes" id="UP000009149">
    <property type="component" value="Chromosome"/>
</dbReference>
<proteinExistence type="predicted"/>
<evidence type="ECO:0000313" key="1">
    <source>
        <dbReference type="EMBL" id="ACD83982.1"/>
    </source>
</evidence>
<gene>
    <name evidence="1" type="ordered locus">Minf_1928</name>
</gene>
<protein>
    <submittedName>
        <fullName evidence="1">Uncharacterized protein</fullName>
    </submittedName>
</protein>
<sequence>MVRGSFSCQGLPFCPFHRRIAYAVHRVGVRFWVKTRYKKGGPVNDFSIPPAKSKILFPLLEYKESSWSKRDRAIKKTAGSSWKFEIKQREQNRLLE</sequence>
<evidence type="ECO:0000313" key="2">
    <source>
        <dbReference type="Proteomes" id="UP000009149"/>
    </source>
</evidence>